<dbReference type="Gene3D" id="3.30.1340.30">
    <property type="match status" value="2"/>
</dbReference>
<sequence length="189" mass="20324">MRVRLLILLLGLFMLSGCGVALVAGGATAGYKVATDPRSVGTQTDDAALTAKVKLALLKDPVTKARKIDVDTVNGVVTLTGMVETEAERRRAEEVARKVAGVRAVRNNLMVGHRSFGRSLDDKLLTARIKAKLIAEPGIRSLSIDVDTVNGVVTLTGVVKSEEQRRRVLEIVRTTKGVKRVVDNLTVEP</sequence>
<dbReference type="AlphaFoldDB" id="A0A7C3CQW2"/>
<dbReference type="InterPro" id="IPR014004">
    <property type="entry name" value="Transpt-assoc_nodulatn_dom_bac"/>
</dbReference>
<evidence type="ECO:0000313" key="3">
    <source>
        <dbReference type="EMBL" id="HFC97034.1"/>
    </source>
</evidence>
<evidence type="ECO:0000256" key="1">
    <source>
        <dbReference type="SAM" id="SignalP"/>
    </source>
</evidence>
<reference evidence="3" key="1">
    <citation type="journal article" date="2020" name="mSystems">
        <title>Genome- and Community-Level Interaction Insights into Carbon Utilization and Element Cycling Functions of Hydrothermarchaeota in Hydrothermal Sediment.</title>
        <authorList>
            <person name="Zhou Z."/>
            <person name="Liu Y."/>
            <person name="Xu W."/>
            <person name="Pan J."/>
            <person name="Luo Z.H."/>
            <person name="Li M."/>
        </authorList>
    </citation>
    <scope>NUCLEOTIDE SEQUENCE [LARGE SCALE GENOMIC DNA]</scope>
    <source>
        <strain evidence="3">HyVt-483</strain>
    </source>
</reference>
<dbReference type="InterPro" id="IPR007055">
    <property type="entry name" value="BON_dom"/>
</dbReference>
<feature type="domain" description="BON" evidence="2">
    <location>
        <begin position="45"/>
        <end position="113"/>
    </location>
</feature>
<dbReference type="EMBL" id="DRMH01000012">
    <property type="protein sequence ID" value="HFC97034.1"/>
    <property type="molecule type" value="Genomic_DNA"/>
</dbReference>
<dbReference type="InterPro" id="IPR051686">
    <property type="entry name" value="Lipoprotein_DolP"/>
</dbReference>
<feature type="chain" id="PRO_5028199489" evidence="1">
    <location>
        <begin position="24"/>
        <end position="189"/>
    </location>
</feature>
<dbReference type="Pfam" id="PF04972">
    <property type="entry name" value="BON"/>
    <property type="match status" value="2"/>
</dbReference>
<feature type="domain" description="BON" evidence="2">
    <location>
        <begin position="121"/>
        <end position="189"/>
    </location>
</feature>
<name>A0A7C3CQW2_9BACT</name>
<accession>A0A7C3CQW2</accession>
<dbReference type="PANTHER" id="PTHR34606">
    <property type="entry name" value="BON DOMAIN-CONTAINING PROTEIN"/>
    <property type="match status" value="1"/>
</dbReference>
<dbReference type="PANTHER" id="PTHR34606:SF15">
    <property type="entry name" value="BON DOMAIN-CONTAINING PROTEIN"/>
    <property type="match status" value="1"/>
</dbReference>
<dbReference type="PROSITE" id="PS51257">
    <property type="entry name" value="PROKAR_LIPOPROTEIN"/>
    <property type="match status" value="1"/>
</dbReference>
<evidence type="ECO:0000259" key="2">
    <source>
        <dbReference type="PROSITE" id="PS50914"/>
    </source>
</evidence>
<comment type="caution">
    <text evidence="3">The sequence shown here is derived from an EMBL/GenBank/DDBJ whole genome shotgun (WGS) entry which is preliminary data.</text>
</comment>
<feature type="signal peptide" evidence="1">
    <location>
        <begin position="1"/>
        <end position="23"/>
    </location>
</feature>
<dbReference type="Proteomes" id="UP000886043">
    <property type="component" value="Unassembled WGS sequence"/>
</dbReference>
<keyword evidence="1" id="KW-0732">Signal</keyword>
<organism evidence="3">
    <name type="scientific">Thermosulfurimonas dismutans</name>
    <dbReference type="NCBI Taxonomy" id="999894"/>
    <lineage>
        <taxon>Bacteria</taxon>
        <taxon>Pseudomonadati</taxon>
        <taxon>Thermodesulfobacteriota</taxon>
        <taxon>Thermodesulfobacteria</taxon>
        <taxon>Thermodesulfobacteriales</taxon>
        <taxon>Thermodesulfobacteriaceae</taxon>
        <taxon>Thermosulfurimonas</taxon>
    </lineage>
</organism>
<proteinExistence type="predicted"/>
<protein>
    <submittedName>
        <fullName evidence="3">BON domain-containing protein</fullName>
    </submittedName>
</protein>
<dbReference type="PROSITE" id="PS50914">
    <property type="entry name" value="BON"/>
    <property type="match status" value="2"/>
</dbReference>
<dbReference type="SMART" id="SM00749">
    <property type="entry name" value="BON"/>
    <property type="match status" value="2"/>
</dbReference>
<gene>
    <name evidence="3" type="ORF">ENJ40_01060</name>
</gene>